<evidence type="ECO:0000313" key="4">
    <source>
        <dbReference type="EMBL" id="MER7184737.1"/>
    </source>
</evidence>
<dbReference type="RefSeq" id="WP_350787106.1">
    <property type="nucleotide sequence ID" value="NZ_JBEPEK010000362.1"/>
</dbReference>
<dbReference type="InterPro" id="IPR036366">
    <property type="entry name" value="PGBDSf"/>
</dbReference>
<accession>A0ABV1X6T5</accession>
<dbReference type="Gene3D" id="1.10.101.10">
    <property type="entry name" value="PGBD-like superfamily/PGBD"/>
    <property type="match status" value="1"/>
</dbReference>
<evidence type="ECO:0000313" key="5">
    <source>
        <dbReference type="Proteomes" id="UP001474181"/>
    </source>
</evidence>
<feature type="compositionally biased region" description="Low complexity" evidence="1">
    <location>
        <begin position="184"/>
        <end position="238"/>
    </location>
</feature>
<comment type="caution">
    <text evidence="4">The sequence shown here is derived from an EMBL/GenBank/DDBJ whole genome shotgun (WGS) entry which is preliminary data.</text>
</comment>
<dbReference type="Proteomes" id="UP001474181">
    <property type="component" value="Unassembled WGS sequence"/>
</dbReference>
<protein>
    <submittedName>
        <fullName evidence="4">Peptidoglycan-binding protein</fullName>
    </submittedName>
</protein>
<feature type="domain" description="Peptidoglycan binding-like" evidence="3">
    <location>
        <begin position="245"/>
        <end position="303"/>
    </location>
</feature>
<feature type="compositionally biased region" description="Low complexity" evidence="1">
    <location>
        <begin position="59"/>
        <end position="76"/>
    </location>
</feature>
<dbReference type="InterPro" id="IPR036365">
    <property type="entry name" value="PGBD-like_sf"/>
</dbReference>
<sequence length="310" mass="31440">MTDTTGGHQCPECGTPKGPDGSPFCDCNRRTSDALRDARTAEQAAAEDFDPLRIRPYVDIAGDPGDAADGGETAPLPVTAPVAVPAEVTVPLRAVPADAPGPVGAPEAPEEPRRRLRWALLLAVAGAVIGILAAAGFASGLFADATPRRDRAAPADVRESVPDVTPSTASHSAAAPVPSPRSAPPATSSRSASPSASHSPSPAPSSTAPSPTPSRSATPTESASTTGTAASARPTSAPVLRPGDTGAEVTELQQRLAQLNLYTGTADGHYDTKTEDAVRTYQLARGILTDEAGVYGAATRAALESETTEP</sequence>
<feature type="transmembrane region" description="Helical" evidence="2">
    <location>
        <begin position="118"/>
        <end position="142"/>
    </location>
</feature>
<name>A0ABV1X6T5_9ACTN</name>
<keyword evidence="2" id="KW-1133">Transmembrane helix</keyword>
<reference evidence="4 5" key="1">
    <citation type="submission" date="2024-06" db="EMBL/GenBank/DDBJ databases">
        <title>The Natural Products Discovery Center: Release of the First 8490 Sequenced Strains for Exploring Actinobacteria Biosynthetic Diversity.</title>
        <authorList>
            <person name="Kalkreuter E."/>
            <person name="Kautsar S.A."/>
            <person name="Yang D."/>
            <person name="Bader C.D."/>
            <person name="Teijaro C.N."/>
            <person name="Fluegel L."/>
            <person name="Davis C.M."/>
            <person name="Simpson J.R."/>
            <person name="Lauterbach L."/>
            <person name="Steele A.D."/>
            <person name="Gui C."/>
            <person name="Meng S."/>
            <person name="Li G."/>
            <person name="Viehrig K."/>
            <person name="Ye F."/>
            <person name="Su P."/>
            <person name="Kiefer A.F."/>
            <person name="Nichols A."/>
            <person name="Cepeda A.J."/>
            <person name="Yan W."/>
            <person name="Fan B."/>
            <person name="Jiang Y."/>
            <person name="Adhikari A."/>
            <person name="Zheng C.-J."/>
            <person name="Schuster L."/>
            <person name="Cowan T.M."/>
            <person name="Smanski M.J."/>
            <person name="Chevrette M.G."/>
            <person name="De Carvalho L.P.S."/>
            <person name="Shen B."/>
        </authorList>
    </citation>
    <scope>NUCLEOTIDE SEQUENCE [LARGE SCALE GENOMIC DNA]</scope>
    <source>
        <strain evidence="4 5">NPDC000234</strain>
    </source>
</reference>
<dbReference type="SUPFAM" id="SSF47090">
    <property type="entry name" value="PGBD-like"/>
    <property type="match status" value="1"/>
</dbReference>
<keyword evidence="2" id="KW-0472">Membrane</keyword>
<proteinExistence type="predicted"/>
<feature type="region of interest" description="Disordered" evidence="1">
    <location>
        <begin position="57"/>
        <end position="76"/>
    </location>
</feature>
<keyword evidence="5" id="KW-1185">Reference proteome</keyword>
<feature type="region of interest" description="Disordered" evidence="1">
    <location>
        <begin position="153"/>
        <end position="248"/>
    </location>
</feature>
<keyword evidence="2" id="KW-0812">Transmembrane</keyword>
<feature type="region of interest" description="Disordered" evidence="1">
    <location>
        <begin position="1"/>
        <end position="29"/>
    </location>
</feature>
<dbReference type="Pfam" id="PF01471">
    <property type="entry name" value="PG_binding_1"/>
    <property type="match status" value="1"/>
</dbReference>
<feature type="compositionally biased region" description="Low complexity" evidence="1">
    <location>
        <begin position="165"/>
        <end position="176"/>
    </location>
</feature>
<dbReference type="EMBL" id="JBEPEK010000362">
    <property type="protein sequence ID" value="MER7184737.1"/>
    <property type="molecule type" value="Genomic_DNA"/>
</dbReference>
<evidence type="ECO:0000256" key="1">
    <source>
        <dbReference type="SAM" id="MobiDB-lite"/>
    </source>
</evidence>
<gene>
    <name evidence="4" type="ORF">ABT404_35635</name>
</gene>
<evidence type="ECO:0000256" key="2">
    <source>
        <dbReference type="SAM" id="Phobius"/>
    </source>
</evidence>
<evidence type="ECO:0000259" key="3">
    <source>
        <dbReference type="Pfam" id="PF01471"/>
    </source>
</evidence>
<organism evidence="4 5">
    <name type="scientific">Streptomyces hyaluromycini</name>
    <dbReference type="NCBI Taxonomy" id="1377993"/>
    <lineage>
        <taxon>Bacteria</taxon>
        <taxon>Bacillati</taxon>
        <taxon>Actinomycetota</taxon>
        <taxon>Actinomycetes</taxon>
        <taxon>Kitasatosporales</taxon>
        <taxon>Streptomycetaceae</taxon>
        <taxon>Streptomyces</taxon>
    </lineage>
</organism>
<dbReference type="InterPro" id="IPR002477">
    <property type="entry name" value="Peptidoglycan-bd-like"/>
</dbReference>